<reference evidence="2" key="1">
    <citation type="submission" date="2021-05" db="EMBL/GenBank/DDBJ databases">
        <authorList>
            <person name="Arsene-Ploetze F."/>
        </authorList>
    </citation>
    <scope>NUCLEOTIDE SEQUENCE</scope>
    <source>
        <strain evidence="2">DSM 42138</strain>
    </source>
</reference>
<feature type="region of interest" description="Disordered" evidence="1">
    <location>
        <begin position="1"/>
        <end position="81"/>
    </location>
</feature>
<organism evidence="2 3">
    <name type="scientific">Actinacidiphila cocklensis</name>
    <dbReference type="NCBI Taxonomy" id="887465"/>
    <lineage>
        <taxon>Bacteria</taxon>
        <taxon>Bacillati</taxon>
        <taxon>Actinomycetota</taxon>
        <taxon>Actinomycetes</taxon>
        <taxon>Kitasatosporales</taxon>
        <taxon>Streptomycetaceae</taxon>
        <taxon>Actinacidiphila</taxon>
    </lineage>
</organism>
<gene>
    <name evidence="2" type="ORF">SCOCK_150050</name>
</gene>
<accession>A0A9W4DQB8</accession>
<dbReference type="EMBL" id="CAJSLV010000043">
    <property type="protein sequence ID" value="CAG6392078.1"/>
    <property type="molecule type" value="Genomic_DNA"/>
</dbReference>
<keyword evidence="3" id="KW-1185">Reference proteome</keyword>
<evidence type="ECO:0000313" key="2">
    <source>
        <dbReference type="EMBL" id="CAG6392078.1"/>
    </source>
</evidence>
<evidence type="ECO:0000313" key="3">
    <source>
        <dbReference type="Proteomes" id="UP001152519"/>
    </source>
</evidence>
<dbReference type="Proteomes" id="UP001152519">
    <property type="component" value="Unassembled WGS sequence"/>
</dbReference>
<dbReference type="AlphaFoldDB" id="A0A9W4DQB8"/>
<evidence type="ECO:0000256" key="1">
    <source>
        <dbReference type="SAM" id="MobiDB-lite"/>
    </source>
</evidence>
<protein>
    <submittedName>
        <fullName evidence="2">Uncharacterized protein</fullName>
    </submittedName>
</protein>
<comment type="caution">
    <text evidence="2">The sequence shown here is derived from an EMBL/GenBank/DDBJ whole genome shotgun (WGS) entry which is preliminary data.</text>
</comment>
<sequence>MRLSGVPGRGGSMGRAVPPRGRAGEPHPVVRGSAGTLRSGPGGAAPCGPSGRPDRRRCMAEGGPAVRREGEERPGVGGIAGARRSGQVLALADGQGSGSRFSRSSHGLCVMRRWQVSRGLDEAGPDLGNWTGERQTQLISTAGGQGVAGSNPVVPTVFLQFRGRSLGPPVCPEGPGIC</sequence>
<name>A0A9W4DQB8_9ACTN</name>
<proteinExistence type="predicted"/>